<evidence type="ECO:0000313" key="1">
    <source>
        <dbReference type="EMBL" id="SZX71896.1"/>
    </source>
</evidence>
<dbReference type="Pfam" id="PF01161">
    <property type="entry name" value="PBP"/>
    <property type="match status" value="1"/>
</dbReference>
<dbReference type="EMBL" id="FNXT01001087">
    <property type="protein sequence ID" value="SZX71896.1"/>
    <property type="molecule type" value="Genomic_DNA"/>
</dbReference>
<dbReference type="Proteomes" id="UP000256970">
    <property type="component" value="Unassembled WGS sequence"/>
</dbReference>
<organism evidence="1 2">
    <name type="scientific">Tetradesmus obliquus</name>
    <name type="common">Green alga</name>
    <name type="synonym">Acutodesmus obliquus</name>
    <dbReference type="NCBI Taxonomy" id="3088"/>
    <lineage>
        <taxon>Eukaryota</taxon>
        <taxon>Viridiplantae</taxon>
        <taxon>Chlorophyta</taxon>
        <taxon>core chlorophytes</taxon>
        <taxon>Chlorophyceae</taxon>
        <taxon>CS clade</taxon>
        <taxon>Sphaeropleales</taxon>
        <taxon>Scenedesmaceae</taxon>
        <taxon>Tetradesmus</taxon>
    </lineage>
</organism>
<dbReference type="STRING" id="3088.A0A383W5F8"/>
<dbReference type="PANTHER" id="PTHR11362">
    <property type="entry name" value="PHOSPHATIDYLETHANOLAMINE-BINDING PROTEIN"/>
    <property type="match status" value="1"/>
</dbReference>
<gene>
    <name evidence="1" type="ORF">BQ4739_LOCUS12003</name>
</gene>
<dbReference type="InterPro" id="IPR035810">
    <property type="entry name" value="PEBP_euk"/>
</dbReference>
<dbReference type="InterPro" id="IPR008914">
    <property type="entry name" value="PEBP"/>
</dbReference>
<dbReference type="AlphaFoldDB" id="A0A383W5F8"/>
<evidence type="ECO:0008006" key="3">
    <source>
        <dbReference type="Google" id="ProtNLM"/>
    </source>
</evidence>
<dbReference type="Gene3D" id="3.90.280.10">
    <property type="entry name" value="PEBP-like"/>
    <property type="match status" value="1"/>
</dbReference>
<name>A0A383W5F8_TETOB</name>
<evidence type="ECO:0000313" key="2">
    <source>
        <dbReference type="Proteomes" id="UP000256970"/>
    </source>
</evidence>
<dbReference type="CDD" id="cd00866">
    <property type="entry name" value="PEBP_euk"/>
    <property type="match status" value="1"/>
</dbReference>
<reference evidence="1 2" key="1">
    <citation type="submission" date="2016-10" db="EMBL/GenBank/DDBJ databases">
        <authorList>
            <person name="Cai Z."/>
        </authorList>
    </citation>
    <scope>NUCLEOTIDE SEQUENCE [LARGE SCALE GENOMIC DNA]</scope>
</reference>
<protein>
    <recommendedName>
        <fullName evidence="3">Phosphatidylethanolamine-binding protein</fullName>
    </recommendedName>
</protein>
<dbReference type="SUPFAM" id="SSF49777">
    <property type="entry name" value="PEBP-like"/>
    <property type="match status" value="1"/>
</dbReference>
<accession>A0A383W5F8</accession>
<dbReference type="InterPro" id="IPR036610">
    <property type="entry name" value="PEBP-like_sf"/>
</dbReference>
<sequence>MAEVKDVAPTVLNTVQMSIKYGESAFKDGQHLGKAQAARAPTVEFAGAAGKRHTLIMVDPDAPSPDNPAMREWLHWIVANIPGGDVSKGFTVTEYAGPTPPRGTHRYIFLLYEQPEGVLLPAKQHEQRAKFHSDVWAKAHQLGDPVAACFFKTAAGE</sequence>
<dbReference type="PANTHER" id="PTHR11362:SF82">
    <property type="entry name" value="PHOSPHATIDYLETHANOLAMINE-BINDING PROTEIN 4"/>
    <property type="match status" value="1"/>
</dbReference>
<proteinExistence type="predicted"/>
<keyword evidence="2" id="KW-1185">Reference proteome</keyword>